<feature type="domain" description="Phosphoribosyltransferase" evidence="7">
    <location>
        <begin position="40"/>
        <end position="155"/>
    </location>
</feature>
<protein>
    <recommendedName>
        <fullName evidence="5 6">Xanthine phosphoribosyltransferase</fullName>
        <shortName evidence="5">XPRTase</shortName>
        <ecNumber evidence="5 6">2.4.2.22</ecNumber>
    </recommendedName>
</protein>
<organism evidence="8 9">
    <name type="scientific">Bifidobacterium callitrichos DSM 23973</name>
    <dbReference type="NCBI Taxonomy" id="1437609"/>
    <lineage>
        <taxon>Bacteria</taxon>
        <taxon>Bacillati</taxon>
        <taxon>Actinomycetota</taxon>
        <taxon>Actinomycetes</taxon>
        <taxon>Bifidobacteriales</taxon>
        <taxon>Bifidobacteriaceae</taxon>
        <taxon>Bifidobacterium</taxon>
    </lineage>
</organism>
<dbReference type="EMBL" id="JGYS01000019">
    <property type="protein sequence ID" value="KFI51851.1"/>
    <property type="molecule type" value="Genomic_DNA"/>
</dbReference>
<evidence type="ECO:0000256" key="2">
    <source>
        <dbReference type="ARBA" id="ARBA00022676"/>
    </source>
</evidence>
<reference evidence="8 9" key="1">
    <citation type="submission" date="2014-03" db="EMBL/GenBank/DDBJ databases">
        <title>Genomics of Bifidobacteria.</title>
        <authorList>
            <person name="Ventura M."/>
            <person name="Milani C."/>
            <person name="Lugli G.A."/>
        </authorList>
    </citation>
    <scope>NUCLEOTIDE SEQUENCE [LARGE SCALE GENOMIC DNA]</scope>
    <source>
        <strain evidence="8 9">DSM 23973</strain>
    </source>
</reference>
<dbReference type="NCBIfam" id="TIGR01744">
    <property type="entry name" value="XPRTase"/>
    <property type="match status" value="1"/>
</dbReference>
<dbReference type="GO" id="GO:0000310">
    <property type="term" value="F:xanthine phosphoribosyltransferase activity"/>
    <property type="evidence" value="ECO:0007669"/>
    <property type="project" value="UniProtKB-UniRule"/>
</dbReference>
<evidence type="ECO:0000256" key="6">
    <source>
        <dbReference type="NCBIfam" id="TIGR01744"/>
    </source>
</evidence>
<dbReference type="CDD" id="cd06223">
    <property type="entry name" value="PRTases_typeI"/>
    <property type="match status" value="1"/>
</dbReference>
<keyword evidence="3 5" id="KW-0808">Transferase</keyword>
<evidence type="ECO:0000256" key="4">
    <source>
        <dbReference type="ARBA" id="ARBA00022726"/>
    </source>
</evidence>
<dbReference type="EC" id="2.4.2.22" evidence="5 6"/>
<dbReference type="InterPro" id="IPR000836">
    <property type="entry name" value="PRTase_dom"/>
</dbReference>
<dbReference type="PANTHER" id="PTHR43864:SF1">
    <property type="entry name" value="XANTHINE PHOSPHORIBOSYLTRANSFERASE"/>
    <property type="match status" value="1"/>
</dbReference>
<name>A0A086ZZA1_9BIFI</name>
<sequence length="193" mass="20828">MKELEERIRKEGTVKPGNVLKVDAFLNHQCDVTLFDHMGAAWAEHFAGRTITKILTIEASGIGIACVAARHFNGVPVVFAKKAQSINLDGEQYTTTVYSFTKQKEFPVIVAKKYLSAGDHVLLIDDFLANGKALHGLIDLCKEAGAVVEGIGIAVEKGFQGGGDALRAEGYDVDSLAIVESMDAETGEITFRD</sequence>
<evidence type="ECO:0000256" key="1">
    <source>
        <dbReference type="ARBA" id="ARBA00022490"/>
    </source>
</evidence>
<keyword evidence="4 5" id="KW-0660">Purine salvage</keyword>
<dbReference type="HAMAP" id="MF_01184">
    <property type="entry name" value="XPRTase"/>
    <property type="match status" value="1"/>
</dbReference>
<evidence type="ECO:0000313" key="9">
    <source>
        <dbReference type="Proteomes" id="UP000029072"/>
    </source>
</evidence>
<dbReference type="AlphaFoldDB" id="A0A086ZZA1"/>
<comment type="catalytic activity">
    <reaction evidence="5">
        <text>XMP + diphosphate = xanthine + 5-phospho-alpha-D-ribose 1-diphosphate</text>
        <dbReference type="Rhea" id="RHEA:10800"/>
        <dbReference type="ChEBI" id="CHEBI:17712"/>
        <dbReference type="ChEBI" id="CHEBI:33019"/>
        <dbReference type="ChEBI" id="CHEBI:57464"/>
        <dbReference type="ChEBI" id="CHEBI:58017"/>
        <dbReference type="EC" id="2.4.2.22"/>
    </reaction>
</comment>
<dbReference type="Pfam" id="PF00156">
    <property type="entry name" value="Pribosyltran"/>
    <property type="match status" value="1"/>
</dbReference>
<evidence type="ECO:0000256" key="5">
    <source>
        <dbReference type="HAMAP-Rule" id="MF_01184"/>
    </source>
</evidence>
<dbReference type="SUPFAM" id="SSF53271">
    <property type="entry name" value="PRTase-like"/>
    <property type="match status" value="1"/>
</dbReference>
<dbReference type="InterPro" id="IPR029057">
    <property type="entry name" value="PRTase-like"/>
</dbReference>
<dbReference type="GO" id="GO:0005737">
    <property type="term" value="C:cytoplasm"/>
    <property type="evidence" value="ECO:0007669"/>
    <property type="project" value="UniProtKB-SubCell"/>
</dbReference>
<dbReference type="RefSeq" id="WP_043164152.1">
    <property type="nucleotide sequence ID" value="NZ_JDUV01000002.1"/>
</dbReference>
<proteinExistence type="inferred from homology"/>
<comment type="subunit">
    <text evidence="5">Homodimer.</text>
</comment>
<feature type="binding site" evidence="5">
    <location>
        <begin position="129"/>
        <end position="133"/>
    </location>
    <ligand>
        <name>5-phospho-alpha-D-ribose 1-diphosphate</name>
        <dbReference type="ChEBI" id="CHEBI:58017"/>
    </ligand>
</feature>
<dbReference type="eggNOG" id="COG0503">
    <property type="taxonomic scope" value="Bacteria"/>
</dbReference>
<evidence type="ECO:0000256" key="3">
    <source>
        <dbReference type="ARBA" id="ARBA00022679"/>
    </source>
</evidence>
<evidence type="ECO:0000259" key="7">
    <source>
        <dbReference type="Pfam" id="PF00156"/>
    </source>
</evidence>
<dbReference type="InterPro" id="IPR010079">
    <property type="entry name" value="Xanthine_PRibTrfase"/>
</dbReference>
<dbReference type="NCBIfam" id="NF006671">
    <property type="entry name" value="PRK09219.1"/>
    <property type="match status" value="1"/>
</dbReference>
<comment type="similarity">
    <text evidence="5">Belongs to the purine/pyrimidine phosphoribosyltransferase family. Xpt subfamily.</text>
</comment>
<evidence type="ECO:0000313" key="8">
    <source>
        <dbReference type="EMBL" id="KFI51851.1"/>
    </source>
</evidence>
<dbReference type="OrthoDB" id="9790678at2"/>
<dbReference type="Proteomes" id="UP000029072">
    <property type="component" value="Unassembled WGS sequence"/>
</dbReference>
<accession>A0A086ZZA1</accession>
<comment type="pathway">
    <text evidence="5">Purine metabolism; XMP biosynthesis via salvage pathway; XMP from xanthine: step 1/1.</text>
</comment>
<dbReference type="GO" id="GO:0006166">
    <property type="term" value="P:purine ribonucleoside salvage"/>
    <property type="evidence" value="ECO:0007669"/>
    <property type="project" value="UniProtKB-KW"/>
</dbReference>
<feature type="binding site" evidence="5">
    <location>
        <position position="157"/>
    </location>
    <ligand>
        <name>xanthine</name>
        <dbReference type="ChEBI" id="CHEBI:17712"/>
    </ligand>
</feature>
<dbReference type="UniPathway" id="UPA00602">
    <property type="reaction ID" value="UER00658"/>
</dbReference>
<comment type="subcellular location">
    <subcellularLocation>
        <location evidence="5">Cytoplasm</location>
    </subcellularLocation>
</comment>
<dbReference type="GO" id="GO:0032265">
    <property type="term" value="P:XMP salvage"/>
    <property type="evidence" value="ECO:0007669"/>
    <property type="project" value="UniProtKB-UniRule"/>
</dbReference>
<comment type="function">
    <text evidence="5">Converts the preformed base xanthine, a product of nucleic acid breakdown, to xanthosine 5'-monophosphate (XMP), so it can be reused for RNA or DNA synthesis.</text>
</comment>
<feature type="binding site" evidence="5">
    <location>
        <position position="20"/>
    </location>
    <ligand>
        <name>xanthine</name>
        <dbReference type="ChEBI" id="CHEBI:17712"/>
    </ligand>
</feature>
<keyword evidence="1 5" id="KW-0963">Cytoplasm</keyword>
<dbReference type="InterPro" id="IPR050118">
    <property type="entry name" value="Pur/Pyrimidine_PRTase"/>
</dbReference>
<keyword evidence="2 5" id="KW-0328">Glycosyltransferase</keyword>
<gene>
    <name evidence="5" type="primary">xpt</name>
    <name evidence="8" type="ORF">BCAL_1777</name>
</gene>
<comment type="caution">
    <text evidence="8">The sequence shown here is derived from an EMBL/GenBank/DDBJ whole genome shotgun (WGS) entry which is preliminary data.</text>
</comment>
<dbReference type="STRING" id="1437609.BCAL_1777"/>
<feature type="binding site" evidence="5">
    <location>
        <position position="27"/>
    </location>
    <ligand>
        <name>xanthine</name>
        <dbReference type="ChEBI" id="CHEBI:17712"/>
    </ligand>
</feature>
<dbReference type="GO" id="GO:0046110">
    <property type="term" value="P:xanthine metabolic process"/>
    <property type="evidence" value="ECO:0007669"/>
    <property type="project" value="UniProtKB-UniRule"/>
</dbReference>
<dbReference type="Gene3D" id="3.40.50.2020">
    <property type="match status" value="1"/>
</dbReference>
<dbReference type="PANTHER" id="PTHR43864">
    <property type="entry name" value="HYPOXANTHINE/GUANINE PHOSPHORIBOSYLTRANSFERASE"/>
    <property type="match status" value="1"/>
</dbReference>